<sequence>MIPFFIYRLKTIISFIIIAEQLLTSLSTEIVSMHIPDLSITISFTQFQYCLFQFYHLQ</sequence>
<proteinExistence type="predicted"/>
<comment type="caution">
    <text evidence="1">The sequence shown here is derived from an EMBL/GenBank/DDBJ whole genome shotgun (WGS) entry which is preliminary data.</text>
</comment>
<dbReference type="AlphaFoldDB" id="R9I613"/>
<gene>
    <name evidence="1" type="ORF">C802_02687</name>
</gene>
<accession>R9I613</accession>
<name>R9I613_9BACT</name>
<dbReference type="EMBL" id="ASSP01000017">
    <property type="protein sequence ID" value="EOS11576.1"/>
    <property type="molecule type" value="Genomic_DNA"/>
</dbReference>
<dbReference type="HOGENOM" id="CLU_2969827_0_0_10"/>
<evidence type="ECO:0000313" key="1">
    <source>
        <dbReference type="EMBL" id="EOS11576.1"/>
    </source>
</evidence>
<organism evidence="1 2">
    <name type="scientific">Phocaeicola sartorii</name>
    <dbReference type="NCBI Taxonomy" id="671267"/>
    <lineage>
        <taxon>Bacteria</taxon>
        <taxon>Pseudomonadati</taxon>
        <taxon>Bacteroidota</taxon>
        <taxon>Bacteroidia</taxon>
        <taxon>Bacteroidales</taxon>
        <taxon>Bacteroidaceae</taxon>
        <taxon>Phocaeicola</taxon>
    </lineage>
</organism>
<evidence type="ECO:0000313" key="2">
    <source>
        <dbReference type="Proteomes" id="UP000014200"/>
    </source>
</evidence>
<dbReference type="STRING" id="1235788.C802_02687"/>
<dbReference type="Proteomes" id="UP000014200">
    <property type="component" value="Unassembled WGS sequence"/>
</dbReference>
<keyword evidence="2" id="KW-1185">Reference proteome</keyword>
<protein>
    <submittedName>
        <fullName evidence="1">Uncharacterized protein</fullName>
    </submittedName>
</protein>
<reference evidence="1 2" key="1">
    <citation type="submission" date="2013-04" db="EMBL/GenBank/DDBJ databases">
        <title>The Genome Sequence of Bacteroides massiliensis dnLKV3.</title>
        <authorList>
            <consortium name="The Broad Institute Genomics Platform"/>
            <consortium name="The Broad Institute Genome Sequencing Center for Infectious Disease"/>
            <person name="Earl A."/>
            <person name="Xavier R."/>
            <person name="Kuhn K."/>
            <person name="Stappenbeck T."/>
            <person name="Walker B."/>
            <person name="Young S."/>
            <person name="Zeng Q."/>
            <person name="Gargeya S."/>
            <person name="Fitzgerald M."/>
            <person name="Haas B."/>
            <person name="Abouelleil A."/>
            <person name="Allen A.W."/>
            <person name="Alvarado L."/>
            <person name="Arachchi H.M."/>
            <person name="Berlin A.M."/>
            <person name="Chapman S.B."/>
            <person name="Gainer-Dewar J."/>
            <person name="Goldberg J."/>
            <person name="Griggs A."/>
            <person name="Gujja S."/>
            <person name="Hansen M."/>
            <person name="Howarth C."/>
            <person name="Imamovic A."/>
            <person name="Ireland A."/>
            <person name="Larimer J."/>
            <person name="McCowan C."/>
            <person name="Murphy C."/>
            <person name="Pearson M."/>
            <person name="Poon T.W."/>
            <person name="Priest M."/>
            <person name="Roberts A."/>
            <person name="Saif S."/>
            <person name="Shea T."/>
            <person name="Sisk P."/>
            <person name="Sykes S."/>
            <person name="Wortman J."/>
            <person name="Nusbaum C."/>
            <person name="Birren B."/>
        </authorList>
    </citation>
    <scope>NUCLEOTIDE SEQUENCE [LARGE SCALE GENOMIC DNA]</scope>
    <source>
        <strain evidence="2">dnLKV3</strain>
    </source>
</reference>